<keyword evidence="1" id="KW-1133">Transmembrane helix</keyword>
<proteinExistence type="predicted"/>
<dbReference type="Pfam" id="PF14960">
    <property type="entry name" value="ATP_synth_reg"/>
    <property type="match status" value="1"/>
</dbReference>
<keyword evidence="2" id="KW-1185">Reference proteome</keyword>
<feature type="transmembrane region" description="Helical" evidence="1">
    <location>
        <begin position="43"/>
        <end position="60"/>
    </location>
</feature>
<dbReference type="Proteomes" id="UP000887562">
    <property type="component" value="Unplaced"/>
</dbReference>
<accession>A0A915EXI1</accession>
<dbReference type="InterPro" id="IPR009125">
    <property type="entry name" value="ATPMK"/>
</dbReference>
<name>A0A915EXI1_9CEST</name>
<dbReference type="AlphaFoldDB" id="A0A915EXI1"/>
<keyword evidence="1" id="KW-0812">Transmembrane</keyword>
<reference evidence="3" key="1">
    <citation type="submission" date="2022-11" db="UniProtKB">
        <authorList>
            <consortium name="WormBaseParasite"/>
        </authorList>
    </citation>
    <scope>IDENTIFICATION</scope>
</reference>
<sequence>MHVCVPSLSVCSVGDMSAGGENPNMFTGWRYYFNTYTIKGRSNVVYTTYAATALLVLALNRRVKRNRTLREAAEGTK</sequence>
<evidence type="ECO:0000313" key="3">
    <source>
        <dbReference type="WBParaSite" id="maker-E.canG7_contigs_0916-snap-gene-0.20-mRNA-1"/>
    </source>
</evidence>
<evidence type="ECO:0000256" key="1">
    <source>
        <dbReference type="SAM" id="Phobius"/>
    </source>
</evidence>
<dbReference type="PRINTS" id="PR01821">
    <property type="entry name" value="DAPIT"/>
</dbReference>
<dbReference type="WBParaSite" id="maker-E.canG7_contigs_0916-snap-gene-0.20-mRNA-1">
    <property type="protein sequence ID" value="maker-E.canG7_contigs_0916-snap-gene-0.20-mRNA-1"/>
    <property type="gene ID" value="EcG7_06112"/>
</dbReference>
<organism evidence="2 3">
    <name type="scientific">Echinococcus canadensis</name>
    <dbReference type="NCBI Taxonomy" id="519352"/>
    <lineage>
        <taxon>Eukaryota</taxon>
        <taxon>Metazoa</taxon>
        <taxon>Spiralia</taxon>
        <taxon>Lophotrochozoa</taxon>
        <taxon>Platyhelminthes</taxon>
        <taxon>Cestoda</taxon>
        <taxon>Eucestoda</taxon>
        <taxon>Cyclophyllidea</taxon>
        <taxon>Taeniidae</taxon>
        <taxon>Echinococcus</taxon>
        <taxon>Echinococcus canadensis group</taxon>
    </lineage>
</organism>
<protein>
    <submittedName>
        <fullName evidence="3">ATP synthase membrane subunit K, mitochondrial</fullName>
    </submittedName>
</protein>
<evidence type="ECO:0000313" key="2">
    <source>
        <dbReference type="Proteomes" id="UP000887562"/>
    </source>
</evidence>
<keyword evidence="1" id="KW-0472">Membrane</keyword>